<feature type="transmembrane region" description="Helical" evidence="7">
    <location>
        <begin position="445"/>
        <end position="467"/>
    </location>
</feature>
<dbReference type="GO" id="GO:0022857">
    <property type="term" value="F:transmembrane transporter activity"/>
    <property type="evidence" value="ECO:0007669"/>
    <property type="project" value="InterPro"/>
</dbReference>
<feature type="transmembrane region" description="Helical" evidence="7">
    <location>
        <begin position="206"/>
        <end position="226"/>
    </location>
</feature>
<reference evidence="9 10" key="1">
    <citation type="submission" date="2017-05" db="EMBL/GenBank/DDBJ databases">
        <title>Draft genome sequence of Elsinoe australis.</title>
        <authorList>
            <person name="Cheng Q."/>
        </authorList>
    </citation>
    <scope>NUCLEOTIDE SEQUENCE [LARGE SCALE GENOMIC DNA]</scope>
    <source>
        <strain evidence="9 10">NL1</strain>
    </source>
</reference>
<organism evidence="9 10">
    <name type="scientific">Elsinoe australis</name>
    <dbReference type="NCBI Taxonomy" id="40998"/>
    <lineage>
        <taxon>Eukaryota</taxon>
        <taxon>Fungi</taxon>
        <taxon>Dikarya</taxon>
        <taxon>Ascomycota</taxon>
        <taxon>Pezizomycotina</taxon>
        <taxon>Dothideomycetes</taxon>
        <taxon>Dothideomycetidae</taxon>
        <taxon>Myriangiales</taxon>
        <taxon>Elsinoaceae</taxon>
        <taxon>Elsinoe</taxon>
    </lineage>
</organism>
<feature type="transmembrane region" description="Helical" evidence="7">
    <location>
        <begin position="413"/>
        <end position="433"/>
    </location>
</feature>
<dbReference type="InterPro" id="IPR036259">
    <property type="entry name" value="MFS_trans_sf"/>
</dbReference>
<feature type="transmembrane region" description="Helical" evidence="7">
    <location>
        <begin position="376"/>
        <end position="393"/>
    </location>
</feature>
<keyword evidence="10" id="KW-1185">Reference proteome</keyword>
<dbReference type="GO" id="GO:0016020">
    <property type="term" value="C:membrane"/>
    <property type="evidence" value="ECO:0007669"/>
    <property type="project" value="UniProtKB-SubCell"/>
</dbReference>
<accession>A0A2P7YQ44</accession>
<comment type="caution">
    <text evidence="9">The sequence shown here is derived from an EMBL/GenBank/DDBJ whole genome shotgun (WGS) entry which is preliminary data.</text>
</comment>
<dbReference type="Gene3D" id="1.20.1250.20">
    <property type="entry name" value="MFS general substrate transporter like domains"/>
    <property type="match status" value="2"/>
</dbReference>
<dbReference type="PANTHER" id="PTHR43791:SF32">
    <property type="entry name" value="MAJOR FACILITATOR SUPERFAMILY (MFS) PROFILE DOMAIN-CONTAINING PROTEIN"/>
    <property type="match status" value="1"/>
</dbReference>
<dbReference type="PROSITE" id="PS50850">
    <property type="entry name" value="MFS"/>
    <property type="match status" value="1"/>
</dbReference>
<evidence type="ECO:0000256" key="5">
    <source>
        <dbReference type="ARBA" id="ARBA00023136"/>
    </source>
</evidence>
<feature type="transmembrane region" description="Helical" evidence="7">
    <location>
        <begin position="287"/>
        <end position="303"/>
    </location>
</feature>
<dbReference type="Pfam" id="PF07690">
    <property type="entry name" value="MFS_1"/>
    <property type="match status" value="1"/>
</dbReference>
<keyword evidence="3 7" id="KW-0812">Transmembrane</keyword>
<dbReference type="AlphaFoldDB" id="A0A2P7YQ44"/>
<proteinExistence type="predicted"/>
<protein>
    <recommendedName>
        <fullName evidence="8">Major facilitator superfamily (MFS) profile domain-containing protein</fullName>
    </recommendedName>
</protein>
<feature type="domain" description="Major facilitator superfamily (MFS) profile" evidence="8">
    <location>
        <begin position="45"/>
        <end position="492"/>
    </location>
</feature>
<feature type="transmembrane region" description="Helical" evidence="7">
    <location>
        <begin position="171"/>
        <end position="194"/>
    </location>
</feature>
<feature type="compositionally biased region" description="Basic and acidic residues" evidence="6">
    <location>
        <begin position="1"/>
        <end position="20"/>
    </location>
</feature>
<dbReference type="Proteomes" id="UP000243723">
    <property type="component" value="Unassembled WGS sequence"/>
</dbReference>
<feature type="transmembrane region" description="Helical" evidence="7">
    <location>
        <begin position="111"/>
        <end position="129"/>
    </location>
</feature>
<dbReference type="InterPro" id="IPR011701">
    <property type="entry name" value="MFS"/>
</dbReference>
<keyword evidence="2" id="KW-0813">Transport</keyword>
<dbReference type="SUPFAM" id="SSF103473">
    <property type="entry name" value="MFS general substrate transporter"/>
    <property type="match status" value="1"/>
</dbReference>
<sequence length="492" mass="55467">MSVTIEEKEHISSSPERDSSSEELAQRIWTDEEELRARWKIDTTVLPLLFLGLLVFQLDRMNIASALTGGFAQDIRVNQATINLGNQLMFLAIVVFEIPCNMLLQKLGPRKWISGQVFTFGLVATLQIFVTNRTGFLVSRWFLGTAESGYIPGAVYTLSTWYRKRELAKRVAILFFGMFGANALSPILASGILMLDEKRGLTGWQWLFMLEGLCTMVVAILLIFVLPGSPDSPAPLLSKGLIRFSPRDQDILQGRLAEDDPAKRPGVQGLKLPWKLVRNTLLHYKRWPHYISTCVVFSTWSPLTTYTPSIYVSLGFNRTAANALAAVGASMALGIVFFFAWLSDRTQKRGGAVMAAHICYLIVLVIARSLQDRVGIWSRWGLWTVVNAFAVGYHPVHNTWVQLNCKDPRERSIAIAMWVMFAISGLMFGTQFFQASDLPFYRNGLRTMIIMVSTGLFFAIVQELVYWHHNRKVRSGTARAIQGEEKPRVYVL</sequence>
<comment type="subcellular location">
    <subcellularLocation>
        <location evidence="1">Membrane</location>
        <topology evidence="1">Multi-pass membrane protein</topology>
    </subcellularLocation>
</comment>
<feature type="region of interest" description="Disordered" evidence="6">
    <location>
        <begin position="1"/>
        <end position="23"/>
    </location>
</feature>
<keyword evidence="4 7" id="KW-1133">Transmembrane helix</keyword>
<dbReference type="InterPro" id="IPR020846">
    <property type="entry name" value="MFS_dom"/>
</dbReference>
<evidence type="ECO:0000256" key="1">
    <source>
        <dbReference type="ARBA" id="ARBA00004141"/>
    </source>
</evidence>
<evidence type="ECO:0000256" key="7">
    <source>
        <dbReference type="SAM" id="Phobius"/>
    </source>
</evidence>
<keyword evidence="5 7" id="KW-0472">Membrane</keyword>
<evidence type="ECO:0000256" key="4">
    <source>
        <dbReference type="ARBA" id="ARBA00022989"/>
    </source>
</evidence>
<gene>
    <name evidence="9" type="ORF">B9Z65_1271</name>
</gene>
<evidence type="ECO:0000256" key="3">
    <source>
        <dbReference type="ARBA" id="ARBA00022692"/>
    </source>
</evidence>
<evidence type="ECO:0000313" key="9">
    <source>
        <dbReference type="EMBL" id="PSK38080.1"/>
    </source>
</evidence>
<evidence type="ECO:0000256" key="2">
    <source>
        <dbReference type="ARBA" id="ARBA00022448"/>
    </source>
</evidence>
<evidence type="ECO:0000256" key="6">
    <source>
        <dbReference type="SAM" id="MobiDB-lite"/>
    </source>
</evidence>
<feature type="transmembrane region" description="Helical" evidence="7">
    <location>
        <begin position="141"/>
        <end position="159"/>
    </location>
</feature>
<dbReference type="PANTHER" id="PTHR43791">
    <property type="entry name" value="PERMEASE-RELATED"/>
    <property type="match status" value="1"/>
</dbReference>
<evidence type="ECO:0000259" key="8">
    <source>
        <dbReference type="PROSITE" id="PS50850"/>
    </source>
</evidence>
<dbReference type="EMBL" id="NHZQ01000404">
    <property type="protein sequence ID" value="PSK38080.1"/>
    <property type="molecule type" value="Genomic_DNA"/>
</dbReference>
<evidence type="ECO:0000313" key="10">
    <source>
        <dbReference type="Proteomes" id="UP000243723"/>
    </source>
</evidence>
<feature type="transmembrane region" description="Helical" evidence="7">
    <location>
        <begin position="350"/>
        <end position="370"/>
    </location>
</feature>
<dbReference type="OrthoDB" id="2985014at2759"/>
<feature type="transmembrane region" description="Helical" evidence="7">
    <location>
        <begin position="323"/>
        <end position="343"/>
    </location>
</feature>
<name>A0A2P7YQ44_9PEZI</name>